<keyword evidence="5 16" id="KW-0963">Cytoplasm</keyword>
<comment type="catalytic activity">
    <reaction evidence="15 16">
        <text>DNA(n) + a 2'-deoxyribonucleoside 5'-triphosphate = DNA(n+1) + diphosphate</text>
        <dbReference type="Rhea" id="RHEA:22508"/>
        <dbReference type="Rhea" id="RHEA-COMP:17339"/>
        <dbReference type="Rhea" id="RHEA-COMP:17340"/>
        <dbReference type="ChEBI" id="CHEBI:33019"/>
        <dbReference type="ChEBI" id="CHEBI:61560"/>
        <dbReference type="ChEBI" id="CHEBI:173112"/>
        <dbReference type="EC" id="2.7.7.7"/>
    </reaction>
</comment>
<evidence type="ECO:0000259" key="17">
    <source>
        <dbReference type="PROSITE" id="PS50173"/>
    </source>
</evidence>
<dbReference type="SUPFAM" id="SSF56672">
    <property type="entry name" value="DNA/RNA polymerases"/>
    <property type="match status" value="1"/>
</dbReference>
<evidence type="ECO:0000256" key="11">
    <source>
        <dbReference type="ARBA" id="ARBA00022842"/>
    </source>
</evidence>
<dbReference type="NCBIfam" id="NF010731">
    <property type="entry name" value="PRK14133.1"/>
    <property type="match status" value="1"/>
</dbReference>
<comment type="subcellular location">
    <subcellularLocation>
        <location evidence="1 16">Cytoplasm</location>
    </subcellularLocation>
</comment>
<dbReference type="EC" id="2.7.7.7" evidence="16"/>
<dbReference type="CDD" id="cd03586">
    <property type="entry name" value="PolY_Pol_IV_kappa"/>
    <property type="match status" value="1"/>
</dbReference>
<dbReference type="PANTHER" id="PTHR11076:SF33">
    <property type="entry name" value="DNA POLYMERASE KAPPA"/>
    <property type="match status" value="1"/>
</dbReference>
<dbReference type="PANTHER" id="PTHR11076">
    <property type="entry name" value="DNA REPAIR POLYMERASE UMUC / TRANSFERASE FAMILY MEMBER"/>
    <property type="match status" value="1"/>
</dbReference>
<evidence type="ECO:0000256" key="10">
    <source>
        <dbReference type="ARBA" id="ARBA00022763"/>
    </source>
</evidence>
<evidence type="ECO:0000256" key="8">
    <source>
        <dbReference type="ARBA" id="ARBA00022705"/>
    </source>
</evidence>
<dbReference type="InterPro" id="IPR022880">
    <property type="entry name" value="DNApol_IV"/>
</dbReference>
<dbReference type="InterPro" id="IPR017961">
    <property type="entry name" value="DNA_pol_Y-fam_little_finger"/>
</dbReference>
<feature type="binding site" evidence="16">
    <location>
        <position position="13"/>
    </location>
    <ligand>
        <name>Mg(2+)</name>
        <dbReference type="ChEBI" id="CHEBI:18420"/>
    </ligand>
</feature>
<feature type="site" description="Substrate discrimination" evidence="16">
    <location>
        <position position="18"/>
    </location>
</feature>
<evidence type="ECO:0000256" key="2">
    <source>
        <dbReference type="ARBA" id="ARBA00010945"/>
    </source>
</evidence>
<evidence type="ECO:0000256" key="15">
    <source>
        <dbReference type="ARBA" id="ARBA00049244"/>
    </source>
</evidence>
<dbReference type="EMBL" id="JAIXNE010000007">
    <property type="protein sequence ID" value="MCA6078752.1"/>
    <property type="molecule type" value="Genomic_DNA"/>
</dbReference>
<keyword evidence="10 16" id="KW-0227">DNA damage</keyword>
<keyword evidence="7 16" id="KW-0548">Nucleotidyltransferase</keyword>
<dbReference type="GO" id="GO:0042276">
    <property type="term" value="P:error-prone translesion synthesis"/>
    <property type="evidence" value="ECO:0007669"/>
    <property type="project" value="TreeGrafter"/>
</dbReference>
<dbReference type="InterPro" id="IPR036775">
    <property type="entry name" value="DNA_pol_Y-fam_lit_finger_sf"/>
</dbReference>
<reference evidence="18" key="1">
    <citation type="submission" date="2021-09" db="EMBL/GenBank/DDBJ databases">
        <title>Fulvivirga sp. isolated from coastal sediment.</title>
        <authorList>
            <person name="Yu H."/>
        </authorList>
    </citation>
    <scope>NUCLEOTIDE SEQUENCE</scope>
    <source>
        <strain evidence="18">1062</strain>
    </source>
</reference>
<dbReference type="GO" id="GO:0009432">
    <property type="term" value="P:SOS response"/>
    <property type="evidence" value="ECO:0007669"/>
    <property type="project" value="TreeGrafter"/>
</dbReference>
<evidence type="ECO:0000256" key="7">
    <source>
        <dbReference type="ARBA" id="ARBA00022695"/>
    </source>
</evidence>
<dbReference type="FunFam" id="3.30.1490.100:FF:000004">
    <property type="entry name" value="DNA polymerase IV"/>
    <property type="match status" value="1"/>
</dbReference>
<dbReference type="FunFam" id="3.40.1170.60:FF:000001">
    <property type="entry name" value="DNA polymerase IV"/>
    <property type="match status" value="1"/>
</dbReference>
<evidence type="ECO:0000313" key="18">
    <source>
        <dbReference type="EMBL" id="MCA6078752.1"/>
    </source>
</evidence>
<accession>A0A9X1L1Z1</accession>
<dbReference type="InterPro" id="IPR024728">
    <property type="entry name" value="PolY_HhH_motif"/>
</dbReference>
<feature type="binding site" evidence="16">
    <location>
        <position position="107"/>
    </location>
    <ligand>
        <name>Mg(2+)</name>
        <dbReference type="ChEBI" id="CHEBI:18420"/>
    </ligand>
</feature>
<dbReference type="SUPFAM" id="SSF100879">
    <property type="entry name" value="Lesion bypass DNA polymerase (Y-family), little finger domain"/>
    <property type="match status" value="1"/>
</dbReference>
<comment type="cofactor">
    <cofactor evidence="16">
        <name>Mg(2+)</name>
        <dbReference type="ChEBI" id="CHEBI:18420"/>
    </cofactor>
    <text evidence="16">Binds 2 magnesium ions per subunit.</text>
</comment>
<dbReference type="AlphaFoldDB" id="A0A9X1L1Z1"/>
<proteinExistence type="inferred from homology"/>
<dbReference type="GO" id="GO:0005829">
    <property type="term" value="C:cytosol"/>
    <property type="evidence" value="ECO:0007669"/>
    <property type="project" value="TreeGrafter"/>
</dbReference>
<keyword evidence="9 16" id="KW-0479">Metal-binding</keyword>
<sequence length="366" mass="41118">MEAGIVRKIIHIDMDAFFASVEQRDDVNLRNKPVAVGGSAERGVVAAASYEARKYGVRSAMPSRTAKRLCPNLIFVRPRFDVYKEVSDQIRGIFSEFTDLIEPLSLDEAYLDVTHNKIGLPSATLIAKEIRKRILEQTGLTASAGISINKFLAKTASDVNKPNGQFLIPPEDAEAYVDTLPIERFFGIGKVTADKMRQMGIFFGKDLKQYSREDLVIRFGKAGHYYYQIARAIDERPVNPNRIRKSIGAENTFSRDLVRITDVEQELKRIAGTVSGRMKRSESAGKTLTLKVKFDDFTVITRSKTIHGLIENEQDILDLIPTLLEQAELEKFRIRLLGLSVSHLNTEEEENEPVADTHGVQLTLSF</sequence>
<evidence type="ECO:0000256" key="14">
    <source>
        <dbReference type="ARBA" id="ARBA00023204"/>
    </source>
</evidence>
<evidence type="ECO:0000256" key="5">
    <source>
        <dbReference type="ARBA" id="ARBA00022490"/>
    </source>
</evidence>
<evidence type="ECO:0000313" key="19">
    <source>
        <dbReference type="Proteomes" id="UP001139409"/>
    </source>
</evidence>
<name>A0A9X1L1Z1_9BACT</name>
<dbReference type="Gene3D" id="3.30.1490.100">
    <property type="entry name" value="DNA polymerase, Y-family, little finger domain"/>
    <property type="match status" value="1"/>
</dbReference>
<dbReference type="Gene3D" id="3.40.1170.60">
    <property type="match status" value="1"/>
</dbReference>
<evidence type="ECO:0000256" key="1">
    <source>
        <dbReference type="ARBA" id="ARBA00004496"/>
    </source>
</evidence>
<dbReference type="Gene3D" id="1.10.150.20">
    <property type="entry name" value="5' to 3' exonuclease, C-terminal subdomain"/>
    <property type="match status" value="1"/>
</dbReference>
<keyword evidence="6 16" id="KW-0808">Transferase</keyword>
<comment type="subunit">
    <text evidence="3 16">Monomer.</text>
</comment>
<evidence type="ECO:0000256" key="4">
    <source>
        <dbReference type="ARBA" id="ARBA00022457"/>
    </source>
</evidence>
<dbReference type="GO" id="GO:0006261">
    <property type="term" value="P:DNA-templated DNA replication"/>
    <property type="evidence" value="ECO:0007669"/>
    <property type="project" value="UniProtKB-UniRule"/>
</dbReference>
<keyword evidence="19" id="KW-1185">Reference proteome</keyword>
<dbReference type="Pfam" id="PF11798">
    <property type="entry name" value="IMS_HHH"/>
    <property type="match status" value="1"/>
</dbReference>
<dbReference type="GO" id="GO:0003684">
    <property type="term" value="F:damaged DNA binding"/>
    <property type="evidence" value="ECO:0007669"/>
    <property type="project" value="InterPro"/>
</dbReference>
<dbReference type="GO" id="GO:0006281">
    <property type="term" value="P:DNA repair"/>
    <property type="evidence" value="ECO:0007669"/>
    <property type="project" value="UniProtKB-UniRule"/>
</dbReference>
<comment type="function">
    <text evidence="16">Poorly processive, error-prone DNA polymerase involved in untargeted mutagenesis. Copies undamaged DNA at stalled replication forks, which arise in vivo from mismatched or misaligned primer ends. These misaligned primers can be extended by PolIV. Exhibits no 3'-5' exonuclease (proofreading) activity. May be involved in translesional synthesis, in conjunction with the beta clamp from PolIII.</text>
</comment>
<comment type="caution">
    <text evidence="18">The sequence shown here is derived from an EMBL/GenBank/DDBJ whole genome shotgun (WGS) entry which is preliminary data.</text>
</comment>
<dbReference type="InterPro" id="IPR050116">
    <property type="entry name" value="DNA_polymerase-Y"/>
</dbReference>
<keyword evidence="8 16" id="KW-0235">DNA replication</keyword>
<dbReference type="FunFam" id="1.10.150.20:FF:000019">
    <property type="entry name" value="DNA polymerase IV"/>
    <property type="match status" value="1"/>
</dbReference>
<dbReference type="GO" id="GO:0000287">
    <property type="term" value="F:magnesium ion binding"/>
    <property type="evidence" value="ECO:0007669"/>
    <property type="project" value="UniProtKB-UniRule"/>
</dbReference>
<keyword evidence="12 16" id="KW-0239">DNA-directed DNA polymerase</keyword>
<evidence type="ECO:0000256" key="13">
    <source>
        <dbReference type="ARBA" id="ARBA00023125"/>
    </source>
</evidence>
<gene>
    <name evidence="16 18" type="primary">dinB</name>
    <name evidence="18" type="ORF">LDX50_28010</name>
</gene>
<dbReference type="Pfam" id="PF11799">
    <property type="entry name" value="IMS_C"/>
    <property type="match status" value="1"/>
</dbReference>
<dbReference type="RefSeq" id="WP_225699613.1">
    <property type="nucleotide sequence ID" value="NZ_JAIXNE010000007.1"/>
</dbReference>
<dbReference type="PROSITE" id="PS50173">
    <property type="entry name" value="UMUC"/>
    <property type="match status" value="1"/>
</dbReference>
<keyword evidence="4 16" id="KW-0515">Mutator protein</keyword>
<evidence type="ECO:0000256" key="9">
    <source>
        <dbReference type="ARBA" id="ARBA00022723"/>
    </source>
</evidence>
<evidence type="ECO:0000256" key="6">
    <source>
        <dbReference type="ARBA" id="ARBA00022679"/>
    </source>
</evidence>
<evidence type="ECO:0000256" key="3">
    <source>
        <dbReference type="ARBA" id="ARBA00011245"/>
    </source>
</evidence>
<dbReference type="InterPro" id="IPR001126">
    <property type="entry name" value="UmuC"/>
</dbReference>
<protein>
    <recommendedName>
        <fullName evidence="16">DNA polymerase IV</fullName>
        <shortName evidence="16">Pol IV</shortName>
        <ecNumber evidence="16">2.7.7.7</ecNumber>
    </recommendedName>
</protein>
<dbReference type="Pfam" id="PF00817">
    <property type="entry name" value="IMS"/>
    <property type="match status" value="1"/>
</dbReference>
<evidence type="ECO:0000256" key="16">
    <source>
        <dbReference type="HAMAP-Rule" id="MF_01113"/>
    </source>
</evidence>
<comment type="similarity">
    <text evidence="2 16">Belongs to the DNA polymerase type-Y family.</text>
</comment>
<feature type="active site" evidence="16">
    <location>
        <position position="108"/>
    </location>
</feature>
<dbReference type="NCBIfam" id="NF002677">
    <property type="entry name" value="PRK02406.1"/>
    <property type="match status" value="1"/>
</dbReference>
<organism evidence="18 19">
    <name type="scientific">Fulvivirga sedimenti</name>
    <dbReference type="NCBI Taxonomy" id="2879465"/>
    <lineage>
        <taxon>Bacteria</taxon>
        <taxon>Pseudomonadati</taxon>
        <taxon>Bacteroidota</taxon>
        <taxon>Cytophagia</taxon>
        <taxon>Cytophagales</taxon>
        <taxon>Fulvivirgaceae</taxon>
        <taxon>Fulvivirga</taxon>
    </lineage>
</organism>
<dbReference type="InterPro" id="IPR043128">
    <property type="entry name" value="Rev_trsase/Diguanyl_cyclase"/>
</dbReference>
<dbReference type="InterPro" id="IPR043502">
    <property type="entry name" value="DNA/RNA_pol_sf"/>
</dbReference>
<dbReference type="Gene3D" id="3.30.70.270">
    <property type="match status" value="1"/>
</dbReference>
<feature type="domain" description="UmuC" evidence="17">
    <location>
        <begin position="9"/>
        <end position="189"/>
    </location>
</feature>
<evidence type="ECO:0000256" key="12">
    <source>
        <dbReference type="ARBA" id="ARBA00022932"/>
    </source>
</evidence>
<dbReference type="GO" id="GO:0003887">
    <property type="term" value="F:DNA-directed DNA polymerase activity"/>
    <property type="evidence" value="ECO:0007669"/>
    <property type="project" value="UniProtKB-UniRule"/>
</dbReference>
<dbReference type="HAMAP" id="MF_01113">
    <property type="entry name" value="DNApol_IV"/>
    <property type="match status" value="1"/>
</dbReference>
<keyword evidence="14 16" id="KW-0234">DNA repair</keyword>
<dbReference type="Proteomes" id="UP001139409">
    <property type="component" value="Unassembled WGS sequence"/>
</dbReference>
<keyword evidence="11 16" id="KW-0460">Magnesium</keyword>
<keyword evidence="13 16" id="KW-0238">DNA-binding</keyword>